<feature type="domain" description="Non-reducing end beta-L-arabinofuranosidase-like GH127 catalytic" evidence="3">
    <location>
        <begin position="32"/>
        <end position="428"/>
    </location>
</feature>
<evidence type="ECO:0000256" key="1">
    <source>
        <dbReference type="SAM" id="Coils"/>
    </source>
</evidence>
<comment type="caution">
    <text evidence="7">The sequence shown here is derived from an EMBL/GenBank/DDBJ whole genome shotgun (WGS) entry which is preliminary data.</text>
</comment>
<feature type="domain" description="Non-reducing end beta-L-arabinofuranosidase-like GH127 middle" evidence="6">
    <location>
        <begin position="437"/>
        <end position="535"/>
    </location>
</feature>
<dbReference type="Pfam" id="PF20620">
    <property type="entry name" value="DUF6805"/>
    <property type="match status" value="1"/>
</dbReference>
<dbReference type="Proteomes" id="UP000365824">
    <property type="component" value="Unassembled WGS sequence"/>
</dbReference>
<dbReference type="PANTHER" id="PTHR31151">
    <property type="entry name" value="PROLINE-TRNA LIGASE (DUF1680)"/>
    <property type="match status" value="1"/>
</dbReference>
<feature type="coiled-coil region" evidence="1">
    <location>
        <begin position="647"/>
        <end position="674"/>
    </location>
</feature>
<dbReference type="EMBL" id="JAQNZF010000019">
    <property type="protein sequence ID" value="MDC2743506.1"/>
    <property type="molecule type" value="Genomic_DNA"/>
</dbReference>
<evidence type="ECO:0000259" key="5">
    <source>
        <dbReference type="Pfam" id="PF20620"/>
    </source>
</evidence>
<gene>
    <name evidence="7" type="ORF">F3F25_11900</name>
    <name evidence="8" type="ORF">PO382_14885</name>
</gene>
<dbReference type="Pfam" id="PF20736">
    <property type="entry name" value="Glyco_hydro127M"/>
    <property type="match status" value="1"/>
</dbReference>
<dbReference type="InterPro" id="IPR008928">
    <property type="entry name" value="6-hairpin_glycosidase_sf"/>
</dbReference>
<dbReference type="PANTHER" id="PTHR31151:SF0">
    <property type="entry name" value="PROLINE-TRNA LIGASE (DUF1680)"/>
    <property type="match status" value="1"/>
</dbReference>
<protein>
    <submittedName>
        <fullName evidence="8">Glycoside hydrolase family 127 protein</fullName>
    </submittedName>
    <submittedName>
        <fullName evidence="7">Glycosyl hydrolase</fullName>
    </submittedName>
</protein>
<dbReference type="STRING" id="28116.Bovatus_00206"/>
<dbReference type="InterPro" id="IPR012878">
    <property type="entry name" value="Beta-AFase-like_GH127_cat"/>
</dbReference>
<dbReference type="InterPro" id="IPR049046">
    <property type="entry name" value="Beta-AFase-like_GH127_middle"/>
</dbReference>
<evidence type="ECO:0000313" key="7">
    <source>
        <dbReference type="EMBL" id="KAA3928446.1"/>
    </source>
</evidence>
<reference evidence="7 9" key="1">
    <citation type="journal article" date="2019" name="Nat. Med.">
        <title>A library of human gut bacterial isolates paired with longitudinal multiomics data enables mechanistic microbiome research.</title>
        <authorList>
            <person name="Poyet M."/>
            <person name="Groussin M."/>
            <person name="Gibbons S.M."/>
            <person name="Avila-Pacheco J."/>
            <person name="Jiang X."/>
            <person name="Kearney S.M."/>
            <person name="Perrotta A.R."/>
            <person name="Berdy B."/>
            <person name="Zhao S."/>
            <person name="Lieberman T.D."/>
            <person name="Swanson P.K."/>
            <person name="Smith M."/>
            <person name="Roesemann S."/>
            <person name="Alexander J.E."/>
            <person name="Rich S.A."/>
            <person name="Livny J."/>
            <person name="Vlamakis H."/>
            <person name="Clish C."/>
            <person name="Bullock K."/>
            <person name="Deik A."/>
            <person name="Scott J."/>
            <person name="Pierce K.A."/>
            <person name="Xavier R.J."/>
            <person name="Alm E.J."/>
        </authorList>
    </citation>
    <scope>NUCLEOTIDE SEQUENCE [LARGE SCALE GENOMIC DNA]</scope>
    <source>
        <strain evidence="7 9">BIOML-A160</strain>
    </source>
</reference>
<evidence type="ECO:0000259" key="3">
    <source>
        <dbReference type="Pfam" id="PF07944"/>
    </source>
</evidence>
<reference evidence="8" key="2">
    <citation type="submission" date="2022-10" db="EMBL/GenBank/DDBJ databases">
        <title>Human gut microbiome strain richness.</title>
        <authorList>
            <person name="Chen-Liaw A."/>
        </authorList>
    </citation>
    <scope>NUCLEOTIDE SEQUENCE</scope>
    <source>
        <strain evidence="8">BSD2780120875st1_E1_BSD2780120875_150330</strain>
    </source>
</reference>
<dbReference type="InterPro" id="IPR032275">
    <property type="entry name" value="DUF4986"/>
</dbReference>
<name>A0A139KKG8_BACOV</name>
<keyword evidence="1" id="KW-0175">Coiled coil</keyword>
<feature type="domain" description="DUF4986" evidence="4">
    <location>
        <begin position="563"/>
        <end position="646"/>
    </location>
</feature>
<dbReference type="Pfam" id="PF07944">
    <property type="entry name" value="Beta-AFase-like_GH127_cat"/>
    <property type="match status" value="1"/>
</dbReference>
<dbReference type="RefSeq" id="WP_061448675.1">
    <property type="nucleotide sequence ID" value="NZ_CAXTIO010000022.1"/>
</dbReference>
<evidence type="ECO:0000259" key="6">
    <source>
        <dbReference type="Pfam" id="PF20736"/>
    </source>
</evidence>
<evidence type="ECO:0000259" key="4">
    <source>
        <dbReference type="Pfam" id="PF16375"/>
    </source>
</evidence>
<accession>A0A139KKG8</accession>
<organism evidence="7 9">
    <name type="scientific">Bacteroides ovatus</name>
    <dbReference type="NCBI Taxonomy" id="28116"/>
    <lineage>
        <taxon>Bacteria</taxon>
        <taxon>Pseudomonadati</taxon>
        <taxon>Bacteroidota</taxon>
        <taxon>Bacteroidia</taxon>
        <taxon>Bacteroidales</taxon>
        <taxon>Bacteroidaceae</taxon>
        <taxon>Bacteroides</taxon>
    </lineage>
</organism>
<feature type="signal peptide" evidence="2">
    <location>
        <begin position="1"/>
        <end position="19"/>
    </location>
</feature>
<keyword evidence="2" id="KW-0732">Signal</keyword>
<evidence type="ECO:0000313" key="9">
    <source>
        <dbReference type="Proteomes" id="UP000365824"/>
    </source>
</evidence>
<dbReference type="AlphaFoldDB" id="A0A139KKG8"/>
<dbReference type="GO" id="GO:0016787">
    <property type="term" value="F:hydrolase activity"/>
    <property type="evidence" value="ECO:0007669"/>
    <property type="project" value="UniProtKB-KW"/>
</dbReference>
<feature type="chain" id="PRO_5042681753" evidence="2">
    <location>
        <begin position="20"/>
        <end position="800"/>
    </location>
</feature>
<evidence type="ECO:0000313" key="8">
    <source>
        <dbReference type="EMBL" id="MDC2743506.1"/>
    </source>
</evidence>
<sequence>MKTTSFILALVLSTSLAKAQNAPQVSYFPLQNVKLLDSPFLQAQQTDLHYILALDPDRLLAPFLREAGLQPKAPSYTNWENTGLDGHIGGHYLSALSMMYAATGDTAVYNRLNYMLNELNRAQQTVGTGFIGGTPGSLQLWKDIKAGKIRAGGFDLNGKWVPLYNIHKTYAGLRDAYIYAGSDLAHQMLIAFTDWMIDITSGLSDEQMQDMLRSEHGGLNETFADVAEITGDKKYLELARRFSHKLILDPLIKEEDKLTGMHANTQIPKVIGYKRIAELSQDDKNWNHAAEWDHAARFFWNTVVNHRSVCIGGNSVREHFHPSDNFTSMLNDVQGPETCNTYNMLRLTKMLYQNSHNPNQTNEPDPNYVNYYERALYNHILASQEPDKGGFVYFTPMRPGHYRVYSQPETSMWCCVGSGLENHTKYGEFIYAYRKDTLYVNLFIPSQLTWKEQGIILTQETRFPDDGKVTLRIDEAPKKKRTLMIRIPEWANQSKGYSISINGKRKMFVMAKGNQYLPLSRKWKKGDVITFHLPMKVSVEQIPDKKDYYAFLYGPIVLAASTGTEHLDGLYADDSRGGHIAHGKQIPLQEVPMLIGNPDSICKSLQKEQNSRITFSYNGEVYPAQGKALELVPFFRLHNSRYAVYFRQASEEQFKAIQEEMATAERKATELANQTIDLIFPGEQQPESDHGIQYEQAETGTNKDRHFRRAKGWFGYQLKVKEEASRILITIRKDDRNKVAILLNNEKLAVHPTISEADKDGFITLSYVLPQKLNTGSCPIRFIPDGTEWTSAVYEVRLLK</sequence>
<dbReference type="InterPro" id="IPR046544">
    <property type="entry name" value="GH146_SB_dom"/>
</dbReference>
<dbReference type="Pfam" id="PF16375">
    <property type="entry name" value="DUF4986"/>
    <property type="match status" value="1"/>
</dbReference>
<dbReference type="EMBL" id="VWLB01000018">
    <property type="protein sequence ID" value="KAA3928446.1"/>
    <property type="molecule type" value="Genomic_DNA"/>
</dbReference>
<dbReference type="Proteomes" id="UP001219389">
    <property type="component" value="Unassembled WGS sequence"/>
</dbReference>
<evidence type="ECO:0000256" key="2">
    <source>
        <dbReference type="SAM" id="SignalP"/>
    </source>
</evidence>
<keyword evidence="7" id="KW-0378">Hydrolase</keyword>
<dbReference type="GO" id="GO:0005975">
    <property type="term" value="P:carbohydrate metabolic process"/>
    <property type="evidence" value="ECO:0007669"/>
    <property type="project" value="InterPro"/>
</dbReference>
<dbReference type="SUPFAM" id="SSF48208">
    <property type="entry name" value="Six-hairpin glycosidases"/>
    <property type="match status" value="1"/>
</dbReference>
<proteinExistence type="predicted"/>
<feature type="domain" description="Glycoside hydrolase GH146 substrate-binding" evidence="5">
    <location>
        <begin position="670"/>
        <end position="799"/>
    </location>
</feature>